<accession>A0A8J2WSR0</accession>
<proteinExistence type="predicted"/>
<evidence type="ECO:0000256" key="1">
    <source>
        <dbReference type="SAM" id="MobiDB-lite"/>
    </source>
</evidence>
<evidence type="ECO:0000313" key="3">
    <source>
        <dbReference type="Proteomes" id="UP000789595"/>
    </source>
</evidence>
<feature type="compositionally biased region" description="Basic and acidic residues" evidence="1">
    <location>
        <begin position="192"/>
        <end position="209"/>
    </location>
</feature>
<dbReference type="EMBL" id="CAKKNE010000001">
    <property type="protein sequence ID" value="CAH0366877.1"/>
    <property type="molecule type" value="Genomic_DNA"/>
</dbReference>
<reference evidence="2" key="1">
    <citation type="submission" date="2021-11" db="EMBL/GenBank/DDBJ databases">
        <authorList>
            <consortium name="Genoscope - CEA"/>
            <person name="William W."/>
        </authorList>
    </citation>
    <scope>NUCLEOTIDE SEQUENCE</scope>
</reference>
<dbReference type="AlphaFoldDB" id="A0A8J2WSR0"/>
<keyword evidence="3" id="KW-1185">Reference proteome</keyword>
<organism evidence="2 3">
    <name type="scientific">Pelagomonas calceolata</name>
    <dbReference type="NCBI Taxonomy" id="35677"/>
    <lineage>
        <taxon>Eukaryota</taxon>
        <taxon>Sar</taxon>
        <taxon>Stramenopiles</taxon>
        <taxon>Ochrophyta</taxon>
        <taxon>Pelagophyceae</taxon>
        <taxon>Pelagomonadales</taxon>
        <taxon>Pelagomonadaceae</taxon>
        <taxon>Pelagomonas</taxon>
    </lineage>
</organism>
<evidence type="ECO:0000313" key="2">
    <source>
        <dbReference type="EMBL" id="CAH0366877.1"/>
    </source>
</evidence>
<feature type="region of interest" description="Disordered" evidence="1">
    <location>
        <begin position="190"/>
        <end position="234"/>
    </location>
</feature>
<dbReference type="Proteomes" id="UP000789595">
    <property type="component" value="Unassembled WGS sequence"/>
</dbReference>
<comment type="caution">
    <text evidence="2">The sequence shown here is derived from an EMBL/GenBank/DDBJ whole genome shotgun (WGS) entry which is preliminary data.</text>
</comment>
<sequence length="557" mass="60064">MLKAWDTLVGEARCLFTASVEGGEPEALCEGLVRQVSKLAVGAGGPGTTCRAAPTDYGSIIVQVDTRDGSTEAIKDALKGKTLIVRGARCVLGLAAAAVRLPCASNPVEIRPVVEKPHGSMIKDVSEDDWRRLRRLFGRRAEVPGDKRDAWARALRDAGRAYADRPWAECRWHPPRREPLVVTGPSFFAAPKKQEAKEADSKADAKDAKDSDDDAKDDVAEAKGAEPWDERAATRRATLRRRRLMDNRQPWRLDPRAPVDEKAPVVVDENVPPATAPPEPAPLPQPKVSSVFAAMRAVAALTPKNAAAPDVPTVAARLAARRREKGFTLSKRGELAVLDELARAMPQGGLELAEPACWGAAASNAVVARGRGAAARLRWLALARRAVAASWCFLSFEEFVQSHADAVEGRRRALREAPISVAQPTAAEPTIVDAVNLAVLPISRAAAPRPLPDGTFTWTTPEEDESVPVVDEAPPRADVSAEGKALSNLEGVFPVVVAAIPQIVSVHVVGSSEEDVWRVVRSALPDRSKTCLGREEFVGDVWPALWGAFGERWRSKL</sequence>
<protein>
    <submittedName>
        <fullName evidence="2">Uncharacterized protein</fullName>
    </submittedName>
</protein>
<name>A0A8J2WSR0_9STRA</name>
<gene>
    <name evidence="2" type="ORF">PECAL_1P33900</name>
</gene>
<feature type="compositionally biased region" description="Basic and acidic residues" evidence="1">
    <location>
        <begin position="217"/>
        <end position="233"/>
    </location>
</feature>